<name>A0ABP7B5Y3_9PSEU</name>
<keyword evidence="3" id="KW-1185">Reference proteome</keyword>
<dbReference type="RefSeq" id="WP_346131586.1">
    <property type="nucleotide sequence ID" value="NZ_BAABBE010000010.1"/>
</dbReference>
<dbReference type="PANTHER" id="PTHR35908">
    <property type="entry name" value="HYPOTHETICAL FUSION PROTEIN"/>
    <property type="match status" value="1"/>
</dbReference>
<gene>
    <name evidence="2" type="ORF">GCM10022267_39440</name>
</gene>
<dbReference type="Gene3D" id="3.10.180.10">
    <property type="entry name" value="2,3-Dihydroxybiphenyl 1,2-Dioxygenase, domain 1"/>
    <property type="match status" value="1"/>
</dbReference>
<feature type="domain" description="Glyoxalase-like" evidence="1">
    <location>
        <begin position="18"/>
        <end position="115"/>
    </location>
</feature>
<dbReference type="Pfam" id="PF18029">
    <property type="entry name" value="Glyoxalase_6"/>
    <property type="match status" value="1"/>
</dbReference>
<evidence type="ECO:0000313" key="3">
    <source>
        <dbReference type="Proteomes" id="UP001500711"/>
    </source>
</evidence>
<reference evidence="3" key="1">
    <citation type="journal article" date="2019" name="Int. J. Syst. Evol. Microbiol.">
        <title>The Global Catalogue of Microorganisms (GCM) 10K type strain sequencing project: providing services to taxonomists for standard genome sequencing and annotation.</title>
        <authorList>
            <consortium name="The Broad Institute Genomics Platform"/>
            <consortium name="The Broad Institute Genome Sequencing Center for Infectious Disease"/>
            <person name="Wu L."/>
            <person name="Ma J."/>
        </authorList>
    </citation>
    <scope>NUCLEOTIDE SEQUENCE [LARGE SCALE GENOMIC DNA]</scope>
    <source>
        <strain evidence="3">JCM 17494</strain>
    </source>
</reference>
<accession>A0ABP7B5Y3</accession>
<comment type="caution">
    <text evidence="2">The sequence shown here is derived from an EMBL/GenBank/DDBJ whole genome shotgun (WGS) entry which is preliminary data.</text>
</comment>
<evidence type="ECO:0000313" key="2">
    <source>
        <dbReference type="EMBL" id="GAA3649107.1"/>
    </source>
</evidence>
<protein>
    <submittedName>
        <fullName evidence="2">VOC family protein</fullName>
    </submittedName>
</protein>
<dbReference type="EMBL" id="BAABBE010000010">
    <property type="protein sequence ID" value="GAA3649107.1"/>
    <property type="molecule type" value="Genomic_DNA"/>
</dbReference>
<proteinExistence type="predicted"/>
<evidence type="ECO:0000259" key="1">
    <source>
        <dbReference type="Pfam" id="PF18029"/>
    </source>
</evidence>
<dbReference type="InterPro" id="IPR041581">
    <property type="entry name" value="Glyoxalase_6"/>
</dbReference>
<dbReference type="SUPFAM" id="SSF54593">
    <property type="entry name" value="Glyoxalase/Bleomycin resistance protein/Dihydroxybiphenyl dioxygenase"/>
    <property type="match status" value="1"/>
</dbReference>
<sequence length="131" mass="14727">MTGADDWGRFVAIGELYDVVIDCPDPDGLAEFYRQVIGGRIADSDGERTTLVTLVTPDGRRVSFQRVEDFSPPRWPGQEHPRQIHLDVMVTDLDESEPLVLRLGCDVARGLAQADRVPRLRRSPRGIRSAW</sequence>
<organism evidence="2 3">
    <name type="scientific">Lentzea roselyniae</name>
    <dbReference type="NCBI Taxonomy" id="531940"/>
    <lineage>
        <taxon>Bacteria</taxon>
        <taxon>Bacillati</taxon>
        <taxon>Actinomycetota</taxon>
        <taxon>Actinomycetes</taxon>
        <taxon>Pseudonocardiales</taxon>
        <taxon>Pseudonocardiaceae</taxon>
        <taxon>Lentzea</taxon>
    </lineage>
</organism>
<dbReference type="CDD" id="cd06587">
    <property type="entry name" value="VOC"/>
    <property type="match status" value="1"/>
</dbReference>
<dbReference type="Proteomes" id="UP001500711">
    <property type="component" value="Unassembled WGS sequence"/>
</dbReference>
<dbReference type="InterPro" id="IPR029068">
    <property type="entry name" value="Glyas_Bleomycin-R_OHBP_Dase"/>
</dbReference>
<dbReference type="PANTHER" id="PTHR35908:SF1">
    <property type="entry name" value="CONSERVED PROTEIN"/>
    <property type="match status" value="1"/>
</dbReference>